<dbReference type="RefSeq" id="WP_156186738.1">
    <property type="nucleotide sequence ID" value="NZ_CGIG01000001.1"/>
</dbReference>
<dbReference type="STRING" id="1109412.BN1221_02205c"/>
<reference evidence="2" key="1">
    <citation type="submission" date="2015-01" db="EMBL/GenBank/DDBJ databases">
        <authorList>
            <person name="Paterson Steve"/>
        </authorList>
    </citation>
    <scope>NUCLEOTIDE SEQUENCE [LARGE SCALE GENOMIC DNA]</scope>
    <source>
        <strain evidence="2">OBR1</strain>
    </source>
</reference>
<proteinExistence type="predicted"/>
<keyword evidence="2" id="KW-1185">Reference proteome</keyword>
<dbReference type="AlphaFoldDB" id="A0A0G4JV09"/>
<dbReference type="Proteomes" id="UP000044377">
    <property type="component" value="Unassembled WGS sequence"/>
</dbReference>
<gene>
    <name evidence="1" type="ORF">BN1221_02205c</name>
</gene>
<organism evidence="1 2">
    <name type="scientific">Brenneria goodwinii</name>
    <dbReference type="NCBI Taxonomy" id="1109412"/>
    <lineage>
        <taxon>Bacteria</taxon>
        <taxon>Pseudomonadati</taxon>
        <taxon>Pseudomonadota</taxon>
        <taxon>Gammaproteobacteria</taxon>
        <taxon>Enterobacterales</taxon>
        <taxon>Pectobacteriaceae</taxon>
        <taxon>Brenneria</taxon>
    </lineage>
</organism>
<accession>A0A0G4JV09</accession>
<evidence type="ECO:0000313" key="1">
    <source>
        <dbReference type="EMBL" id="CPR16665.1"/>
    </source>
</evidence>
<evidence type="ECO:0000313" key="2">
    <source>
        <dbReference type="Proteomes" id="UP000044377"/>
    </source>
</evidence>
<dbReference type="GeneID" id="70909840"/>
<protein>
    <submittedName>
        <fullName evidence="1">Uncharacterized protein</fullName>
    </submittedName>
</protein>
<dbReference type="EMBL" id="CGIG01000001">
    <property type="protein sequence ID" value="CPR16665.1"/>
    <property type="molecule type" value="Genomic_DNA"/>
</dbReference>
<name>A0A0G4JV09_9GAMM</name>
<sequence>MVSHPDSGAGRGGKGEEDDVHQFMRFTRIAAWGGYFVDIIKESHWFSLGRV</sequence>